<proteinExistence type="predicted"/>
<reference evidence="2" key="2">
    <citation type="journal article" date="2024" name="Plant">
        <title>Genomic evolution and insights into agronomic trait innovations of Sesamum species.</title>
        <authorList>
            <person name="Miao H."/>
            <person name="Wang L."/>
            <person name="Qu L."/>
            <person name="Liu H."/>
            <person name="Sun Y."/>
            <person name="Le M."/>
            <person name="Wang Q."/>
            <person name="Wei S."/>
            <person name="Zheng Y."/>
            <person name="Lin W."/>
            <person name="Duan Y."/>
            <person name="Cao H."/>
            <person name="Xiong S."/>
            <person name="Wang X."/>
            <person name="Wei L."/>
            <person name="Li C."/>
            <person name="Ma Q."/>
            <person name="Ju M."/>
            <person name="Zhao R."/>
            <person name="Li G."/>
            <person name="Mu C."/>
            <person name="Tian Q."/>
            <person name="Mei H."/>
            <person name="Zhang T."/>
            <person name="Gao T."/>
            <person name="Zhang H."/>
        </authorList>
    </citation>
    <scope>NUCLEOTIDE SEQUENCE</scope>
    <source>
        <strain evidence="2">G01</strain>
    </source>
</reference>
<name>A0AAW2RID8_9LAMI</name>
<dbReference type="PANTHER" id="PTHR39741:SF14">
    <property type="entry name" value="F-BOX DOMAIN-CONTAINING PROTEIN"/>
    <property type="match status" value="1"/>
</dbReference>
<comment type="caution">
    <text evidence="2">The sequence shown here is derived from an EMBL/GenBank/DDBJ whole genome shotgun (WGS) entry which is preliminary data.</text>
</comment>
<evidence type="ECO:0000313" key="2">
    <source>
        <dbReference type="EMBL" id="KAL0379583.1"/>
    </source>
</evidence>
<dbReference type="InterPro" id="IPR036047">
    <property type="entry name" value="F-box-like_dom_sf"/>
</dbReference>
<reference evidence="2" key="1">
    <citation type="submission" date="2020-06" db="EMBL/GenBank/DDBJ databases">
        <authorList>
            <person name="Li T."/>
            <person name="Hu X."/>
            <person name="Zhang T."/>
            <person name="Song X."/>
            <person name="Zhang H."/>
            <person name="Dai N."/>
            <person name="Sheng W."/>
            <person name="Hou X."/>
            <person name="Wei L."/>
        </authorList>
    </citation>
    <scope>NUCLEOTIDE SEQUENCE</scope>
    <source>
        <strain evidence="2">G01</strain>
        <tissue evidence="2">Leaf</tissue>
    </source>
</reference>
<protein>
    <submittedName>
        <fullName evidence="2">F-box protein</fullName>
    </submittedName>
</protein>
<dbReference type="PANTHER" id="PTHR39741">
    <property type="entry name" value="F-BOX DOMAIN CONTAINING PROTEIN, EXPRESSED"/>
    <property type="match status" value="1"/>
</dbReference>
<dbReference type="CDD" id="cd09917">
    <property type="entry name" value="F-box_SF"/>
    <property type="match status" value="1"/>
</dbReference>
<organism evidence="2">
    <name type="scientific">Sesamum angustifolium</name>
    <dbReference type="NCBI Taxonomy" id="2727405"/>
    <lineage>
        <taxon>Eukaryota</taxon>
        <taxon>Viridiplantae</taxon>
        <taxon>Streptophyta</taxon>
        <taxon>Embryophyta</taxon>
        <taxon>Tracheophyta</taxon>
        <taxon>Spermatophyta</taxon>
        <taxon>Magnoliopsida</taxon>
        <taxon>eudicotyledons</taxon>
        <taxon>Gunneridae</taxon>
        <taxon>Pentapetalae</taxon>
        <taxon>asterids</taxon>
        <taxon>lamiids</taxon>
        <taxon>Lamiales</taxon>
        <taxon>Pedaliaceae</taxon>
        <taxon>Sesamum</taxon>
    </lineage>
</organism>
<dbReference type="InterPro" id="IPR001810">
    <property type="entry name" value="F-box_dom"/>
</dbReference>
<gene>
    <name evidence="2" type="ORF">Sangu_0022600</name>
</gene>
<evidence type="ECO:0000259" key="1">
    <source>
        <dbReference type="Pfam" id="PF12937"/>
    </source>
</evidence>
<dbReference type="Pfam" id="PF12937">
    <property type="entry name" value="F-box-like"/>
    <property type="match status" value="1"/>
</dbReference>
<feature type="domain" description="F-box" evidence="1">
    <location>
        <begin position="7"/>
        <end position="37"/>
    </location>
</feature>
<sequence>MDYFEIDVISNVLGFLNNPADLIRASAVSRSWRHHASSAKQPKVQVFCSRSLVLRYRFIMRPSRSASKILVANGLCKKLWLRKFPQVANVAYAVEDSDGIIKLSNISSGNPENWEALKRDHKIYSFLLQPLAKPIICPKDCLGFPIGASSTDHDLAENVINTLTPIDRYPGGASYWSSKGERDPNVPENILYRLITSISIVTEVHIRPFQAFWEPGRPVYSPKSVRFRLGRPKFMEDVEIDVCPVQQPSVDKYIWTYTSPVFPMAQESCLQQFKLPEPVVCVGGIFQIELFGRSGRGPLDGLFYICLGYIRVLGHSLEPAFNLEMYPSGELQLKYYPHALDVLHRSFAGERSSSVDEAESERLLQRAELLLEEMAEEILDEWD</sequence>
<accession>A0AAW2RID8</accession>
<dbReference type="InterPro" id="IPR055336">
    <property type="entry name" value="At4g00755-like"/>
</dbReference>
<dbReference type="AlphaFoldDB" id="A0AAW2RID8"/>
<dbReference type="SUPFAM" id="SSF81383">
    <property type="entry name" value="F-box domain"/>
    <property type="match status" value="1"/>
</dbReference>
<dbReference type="EMBL" id="JACGWK010000001">
    <property type="protein sequence ID" value="KAL0379583.1"/>
    <property type="molecule type" value="Genomic_DNA"/>
</dbReference>